<accession>K7R532</accession>
<keyword evidence="2" id="KW-0175">Coiled coil</keyword>
<organism evidence="3 4">
    <name type="scientific">Thermus oshimai JL-2</name>
    <dbReference type="NCBI Taxonomy" id="751945"/>
    <lineage>
        <taxon>Bacteria</taxon>
        <taxon>Thermotogati</taxon>
        <taxon>Deinococcota</taxon>
        <taxon>Deinococci</taxon>
        <taxon>Thermales</taxon>
        <taxon>Thermaceae</taxon>
        <taxon>Thermus</taxon>
    </lineage>
</organism>
<dbReference type="eggNOG" id="COG0457">
    <property type="taxonomic scope" value="Bacteria"/>
</dbReference>
<dbReference type="Proteomes" id="UP000000211">
    <property type="component" value="Chromosome"/>
</dbReference>
<dbReference type="SUPFAM" id="SSF48452">
    <property type="entry name" value="TPR-like"/>
    <property type="match status" value="3"/>
</dbReference>
<dbReference type="Pfam" id="PF13424">
    <property type="entry name" value="TPR_12"/>
    <property type="match status" value="1"/>
</dbReference>
<dbReference type="EMBL" id="CP003249">
    <property type="protein sequence ID" value="AFV76054.1"/>
    <property type="molecule type" value="Genomic_DNA"/>
</dbReference>
<dbReference type="PANTHER" id="PTHR10098:SF108">
    <property type="entry name" value="TETRATRICOPEPTIDE REPEAT PROTEIN 28"/>
    <property type="match status" value="1"/>
</dbReference>
<dbReference type="Gene3D" id="1.25.40.10">
    <property type="entry name" value="Tetratricopeptide repeat domain"/>
    <property type="match status" value="2"/>
</dbReference>
<dbReference type="KEGG" id="tos:Theos_1001"/>
<keyword evidence="1" id="KW-0802">TPR repeat</keyword>
<dbReference type="PATRIC" id="fig|751945.3.peg.994"/>
<dbReference type="HOGENOM" id="CLU_484687_0_0_0"/>
<dbReference type="AlphaFoldDB" id="K7R532"/>
<name>K7R532_THEOS</name>
<protein>
    <submittedName>
        <fullName evidence="3">Tetratricopeptide repeat protein</fullName>
    </submittedName>
</protein>
<feature type="coiled-coil region" evidence="2">
    <location>
        <begin position="527"/>
        <end position="557"/>
    </location>
</feature>
<evidence type="ECO:0000256" key="2">
    <source>
        <dbReference type="SAM" id="Coils"/>
    </source>
</evidence>
<evidence type="ECO:0000256" key="1">
    <source>
        <dbReference type="PROSITE-ProRule" id="PRU00339"/>
    </source>
</evidence>
<gene>
    <name evidence="3" type="ORF">Theos_1001</name>
</gene>
<dbReference type="PANTHER" id="PTHR10098">
    <property type="entry name" value="RAPSYN-RELATED"/>
    <property type="match status" value="1"/>
</dbReference>
<dbReference type="RefSeq" id="WP_016329245.1">
    <property type="nucleotide sequence ID" value="NC_019386.1"/>
</dbReference>
<sequence length="569" mass="62687">MLRTLGQLRVEGCPLGRTKPLLLLAYLALEGPKPRRHLAELFWPGVEDPLNNLSVALNALRTHGLVEGQDILKARVPCDVEELRRALRQKDFPRVRALYQGAFLEGADAHLGEELEEWVWSTRERIAREVYRAYREAAEGLTALGLGGEAARLLEEGRGLPGVGQVLEGEEPAPQNPLPEEAEATFWTLYLLEQAGLPLDVLQDLGITLGLEALEALHARGLLGPGGRPTLRDLPLPPKAQALALTLARRLPLGQARALYRLGKPLWTEEDRARMGRALLQEAKNRLAQDPLGSLEVLEEAPASPEATALRVRALERLGRYREAWEVLEEAGEGLAEAPVLKGLLLFRMGRVEEALESVRSVEGLGPWAQGEALNLEGLVRMGQGAFREAADLFARAAVRFLAAGETARQVDALNNQAVALFEAGDPRAEEVFAEALKAAEDLPLLQGRLLLNLGLIRERSGRLEEAEALYRTALRRAEEVGNLEAMGRAWNNLGAFFHRQGRKEEADAAYREALRLARESREWVLTAVAMANLAELKEDRAALEEAIALLEEAGQESLAARYRKRLQG</sequence>
<proteinExistence type="predicted"/>
<dbReference type="OrthoDB" id="30362at2"/>
<keyword evidence="4" id="KW-1185">Reference proteome</keyword>
<dbReference type="STRING" id="751945.Theos_1001"/>
<dbReference type="SMART" id="SM00028">
    <property type="entry name" value="TPR"/>
    <property type="match status" value="3"/>
</dbReference>
<dbReference type="PROSITE" id="PS50005">
    <property type="entry name" value="TPR"/>
    <property type="match status" value="1"/>
</dbReference>
<dbReference type="InterPro" id="IPR011990">
    <property type="entry name" value="TPR-like_helical_dom_sf"/>
</dbReference>
<feature type="repeat" description="TPR" evidence="1">
    <location>
        <begin position="488"/>
        <end position="521"/>
    </location>
</feature>
<dbReference type="InterPro" id="IPR019734">
    <property type="entry name" value="TPR_rpt"/>
</dbReference>
<evidence type="ECO:0000313" key="3">
    <source>
        <dbReference type="EMBL" id="AFV76054.1"/>
    </source>
</evidence>
<dbReference type="Pfam" id="PF13432">
    <property type="entry name" value="TPR_16"/>
    <property type="match status" value="1"/>
</dbReference>
<reference evidence="3 4" key="1">
    <citation type="journal article" date="2013" name="Genome Announc.">
        <title>Whole Genome Sequencing of Thermus oshimai JL-2 and Thermus thermophilus JL-18, Incomplete Denitrifiers from the United States Great Basin.</title>
        <authorList>
            <person name="Murugapiran S.K."/>
            <person name="Huntemann M."/>
            <person name="Wei C.L."/>
            <person name="Han J."/>
            <person name="Detter J.C."/>
            <person name="Han C.S."/>
            <person name="Erkkila T.H."/>
            <person name="Teshima H."/>
            <person name="Chen A."/>
            <person name="Kyrpides N."/>
            <person name="Mavrommatis K."/>
            <person name="Markowitz V."/>
            <person name="Szeto E."/>
            <person name="Ivanova N."/>
            <person name="Pagani I."/>
            <person name="Lam J."/>
            <person name="McDonald A.I."/>
            <person name="Dodsworth J.A."/>
            <person name="Pati A."/>
            <person name="Goodwin L."/>
            <person name="Peters L."/>
            <person name="Pitluck S."/>
            <person name="Woyke T."/>
            <person name="Hedlund B.P."/>
        </authorList>
    </citation>
    <scope>NUCLEOTIDE SEQUENCE</scope>
    <source>
        <strain evidence="3 4">JL-2</strain>
    </source>
</reference>
<evidence type="ECO:0000313" key="4">
    <source>
        <dbReference type="Proteomes" id="UP000000211"/>
    </source>
</evidence>